<dbReference type="PANTHER" id="PTHR35562">
    <property type="entry name" value="DNA ENDONUCLEASE SMRA-RELATED"/>
    <property type="match status" value="1"/>
</dbReference>
<dbReference type="OrthoDB" id="7165597at2"/>
<proteinExistence type="predicted"/>
<dbReference type="AlphaFoldDB" id="A0A5C4MT88"/>
<dbReference type="Gene3D" id="3.30.1370.110">
    <property type="match status" value="1"/>
</dbReference>
<keyword evidence="4" id="KW-1185">Reference proteome</keyword>
<gene>
    <name evidence="3" type="ORF">FHG66_14955</name>
</gene>
<evidence type="ECO:0000259" key="2">
    <source>
        <dbReference type="PROSITE" id="PS50828"/>
    </source>
</evidence>
<dbReference type="SUPFAM" id="SSF160443">
    <property type="entry name" value="SMR domain-like"/>
    <property type="match status" value="1"/>
</dbReference>
<name>A0A5C4MT88_9RHOB</name>
<dbReference type="EMBL" id="VDFU01000019">
    <property type="protein sequence ID" value="TNC48171.1"/>
    <property type="molecule type" value="Genomic_DNA"/>
</dbReference>
<accession>A0A5C4MT88</accession>
<dbReference type="PANTHER" id="PTHR35562:SF2">
    <property type="entry name" value="DNA ENDONUCLEASE SMRA-RELATED"/>
    <property type="match status" value="1"/>
</dbReference>
<sequence>MSRRLSPEDRELWDRVKGSAVPLHGPQPIPSPSPRVPDPVSAPSPVPASPKVGPFRLGQKVDHRRSNDLLPGLVEGLGRMPLRMDAGQYGRMTKGKLRPEGRIDLHGMTVAEAHPALASFILGSRASGRRLVLVITGKGRVSDEFAPMPARAGRLRHDVPRWLALAPLSAAVLQVAPAHRRHGGEGALYVYLRAP</sequence>
<feature type="domain" description="Smr" evidence="2">
    <location>
        <begin position="103"/>
        <end position="193"/>
    </location>
</feature>
<dbReference type="InterPro" id="IPR036063">
    <property type="entry name" value="Smr_dom_sf"/>
</dbReference>
<dbReference type="SMART" id="SM00463">
    <property type="entry name" value="SMR"/>
    <property type="match status" value="1"/>
</dbReference>
<dbReference type="Proteomes" id="UP000305887">
    <property type="component" value="Unassembled WGS sequence"/>
</dbReference>
<reference evidence="3 4" key="1">
    <citation type="submission" date="2019-06" db="EMBL/GenBank/DDBJ databases">
        <title>YIM 131921 draft genome.</title>
        <authorList>
            <person name="Jiang L."/>
        </authorList>
    </citation>
    <scope>NUCLEOTIDE SEQUENCE [LARGE SCALE GENOMIC DNA]</scope>
    <source>
        <strain evidence="3 4">YIM 131921</strain>
    </source>
</reference>
<feature type="region of interest" description="Disordered" evidence="1">
    <location>
        <begin position="1"/>
        <end position="56"/>
    </location>
</feature>
<protein>
    <submittedName>
        <fullName evidence="3">DNA mismatch repair protein MutS</fullName>
    </submittedName>
</protein>
<feature type="compositionally biased region" description="Basic and acidic residues" evidence="1">
    <location>
        <begin position="1"/>
        <end position="17"/>
    </location>
</feature>
<dbReference type="InterPro" id="IPR002625">
    <property type="entry name" value="Smr_dom"/>
</dbReference>
<feature type="compositionally biased region" description="Pro residues" evidence="1">
    <location>
        <begin position="25"/>
        <end position="48"/>
    </location>
</feature>
<dbReference type="Pfam" id="PF01713">
    <property type="entry name" value="Smr"/>
    <property type="match status" value="1"/>
</dbReference>
<evidence type="ECO:0000313" key="4">
    <source>
        <dbReference type="Proteomes" id="UP000305887"/>
    </source>
</evidence>
<organism evidence="3 4">
    <name type="scientific">Rubellimicrobium rubrum</name>
    <dbReference type="NCBI Taxonomy" id="2585369"/>
    <lineage>
        <taxon>Bacteria</taxon>
        <taxon>Pseudomonadati</taxon>
        <taxon>Pseudomonadota</taxon>
        <taxon>Alphaproteobacteria</taxon>
        <taxon>Rhodobacterales</taxon>
        <taxon>Roseobacteraceae</taxon>
        <taxon>Rubellimicrobium</taxon>
    </lineage>
</organism>
<evidence type="ECO:0000313" key="3">
    <source>
        <dbReference type="EMBL" id="TNC48171.1"/>
    </source>
</evidence>
<dbReference type="PROSITE" id="PS50828">
    <property type="entry name" value="SMR"/>
    <property type="match status" value="1"/>
</dbReference>
<dbReference type="RefSeq" id="WP_139077868.1">
    <property type="nucleotide sequence ID" value="NZ_VDFU01000019.1"/>
</dbReference>
<comment type="caution">
    <text evidence="3">The sequence shown here is derived from an EMBL/GenBank/DDBJ whole genome shotgun (WGS) entry which is preliminary data.</text>
</comment>
<evidence type="ECO:0000256" key="1">
    <source>
        <dbReference type="SAM" id="MobiDB-lite"/>
    </source>
</evidence>